<dbReference type="SMART" id="SM00710">
    <property type="entry name" value="PbH1"/>
    <property type="match status" value="6"/>
</dbReference>
<dbReference type="Gene3D" id="2.160.20.10">
    <property type="entry name" value="Single-stranded right-handed beta-helix, Pectin lyase-like"/>
    <property type="match status" value="1"/>
</dbReference>
<name>A0A1G6ZDV7_9SPHI</name>
<dbReference type="InterPro" id="IPR006626">
    <property type="entry name" value="PbH1"/>
</dbReference>
<dbReference type="InterPro" id="IPR011050">
    <property type="entry name" value="Pectin_lyase_fold/virulence"/>
</dbReference>
<organism evidence="1 2">
    <name type="scientific">Mucilaginibacter pineti</name>
    <dbReference type="NCBI Taxonomy" id="1391627"/>
    <lineage>
        <taxon>Bacteria</taxon>
        <taxon>Pseudomonadati</taxon>
        <taxon>Bacteroidota</taxon>
        <taxon>Sphingobacteriia</taxon>
        <taxon>Sphingobacteriales</taxon>
        <taxon>Sphingobacteriaceae</taxon>
        <taxon>Mucilaginibacter</taxon>
    </lineage>
</organism>
<reference evidence="1 2" key="1">
    <citation type="submission" date="2016-10" db="EMBL/GenBank/DDBJ databases">
        <authorList>
            <person name="de Groot N.N."/>
        </authorList>
    </citation>
    <scope>NUCLEOTIDE SEQUENCE [LARGE SCALE GENOMIC DNA]</scope>
    <source>
        <strain evidence="1 2">47C3B</strain>
    </source>
</reference>
<dbReference type="Proteomes" id="UP000199072">
    <property type="component" value="Unassembled WGS sequence"/>
</dbReference>
<dbReference type="SUPFAM" id="SSF51126">
    <property type="entry name" value="Pectin lyase-like"/>
    <property type="match status" value="1"/>
</dbReference>
<evidence type="ECO:0000313" key="1">
    <source>
        <dbReference type="EMBL" id="SDE00731.1"/>
    </source>
</evidence>
<keyword evidence="2" id="KW-1185">Reference proteome</keyword>
<evidence type="ECO:0000313" key="2">
    <source>
        <dbReference type="Proteomes" id="UP000199072"/>
    </source>
</evidence>
<dbReference type="InterPro" id="IPR012334">
    <property type="entry name" value="Pectin_lyas_fold"/>
</dbReference>
<dbReference type="OrthoDB" id="241638at2"/>
<dbReference type="RefSeq" id="WP_143014086.1">
    <property type="nucleotide sequence ID" value="NZ_FNAI01000003.1"/>
</dbReference>
<dbReference type="EMBL" id="FNAI01000003">
    <property type="protein sequence ID" value="SDE00731.1"/>
    <property type="molecule type" value="Genomic_DNA"/>
</dbReference>
<protein>
    <submittedName>
        <fullName evidence="1">Right handed beta helix region</fullName>
    </submittedName>
</protein>
<dbReference type="AlphaFoldDB" id="A0A1G6ZDV7"/>
<accession>A0A1G6ZDV7</accession>
<sequence>MGTRLFFTKIGMINIVILLISLFNCSCKKESKTVTTVPSVTPPTEMVSIDSSAFYGATLPTDAVLSAINSVVANPAPKTALRVIDVTKYGIKPNDNADDSKIFKSLVKSNINLFFPKGTYDINQFVNVNAVQNLSITGEAGTIFKSTQDKILTLSGNLSTVEISGISFVSTKVSNVNDTEGLIFIACYGDNDLMSNINIHDCQFTNPKSQCNGIKLVSEGKKSMIENITVTNNKFLSIGRMGVEFQNHLYAPMLARYKNYYINNNSFVDIGTIQTGPAPSCISVSGYSVNGQINNNDIKDMHMNTSGNVYYGIENAGAVGLTTNGNHIHTSTYGFTGILGSGPSTAESIARGGMLKGNWTIQNNLIELTGSVTDKTKIRGMDISYTNGFTISNNVITTDGIGMKFTECQNGNVISNTVKVKNGNVLYFQISSSNNTVYKNILDASAGPDDGVVMFNGSTTKNNNAYNNKLIKTGGKPGGYVNWAGAFNNYH</sequence>
<proteinExistence type="predicted"/>
<gene>
    <name evidence="1" type="ORF">SAMN05216464_103314</name>
</gene>